<evidence type="ECO:0000313" key="3">
    <source>
        <dbReference type="EMBL" id="MBJ7603020.1"/>
    </source>
</evidence>
<dbReference type="PROSITE" id="PS00166">
    <property type="entry name" value="ENOYL_COA_HYDRATASE"/>
    <property type="match status" value="1"/>
</dbReference>
<dbReference type="Gene3D" id="3.90.226.10">
    <property type="entry name" value="2-enoyl-CoA Hydratase, Chain A, domain 1"/>
    <property type="match status" value="1"/>
</dbReference>
<dbReference type="SUPFAM" id="SSF52096">
    <property type="entry name" value="ClpP/crotonase"/>
    <property type="match status" value="1"/>
</dbReference>
<dbReference type="NCBIfam" id="NF004796">
    <property type="entry name" value="PRK06144.1"/>
    <property type="match status" value="1"/>
</dbReference>
<dbReference type="Pfam" id="PF00378">
    <property type="entry name" value="ECH_1"/>
    <property type="match status" value="1"/>
</dbReference>
<dbReference type="GO" id="GO:0003824">
    <property type="term" value="F:catalytic activity"/>
    <property type="evidence" value="ECO:0007669"/>
    <property type="project" value="InterPro"/>
</dbReference>
<dbReference type="GO" id="GO:0006635">
    <property type="term" value="P:fatty acid beta-oxidation"/>
    <property type="evidence" value="ECO:0007669"/>
    <property type="project" value="TreeGrafter"/>
</dbReference>
<evidence type="ECO:0000256" key="1">
    <source>
        <dbReference type="ARBA" id="ARBA00005254"/>
    </source>
</evidence>
<name>A0A934N6X6_9BACT</name>
<sequence>MTELAAGDLLYERRGAQGEIGWLTFNRPERRNAITFAMYDALRQLAEEAGHDRSLRVLVVSGAGGKAFAAGTDMRQFHEFKTAADALAYEERIESVLTAVESIPIPTVAAIQGACTGGGAALALACDLRLGSPSTRLGVPIARTLGNTLSMGNFVRLVSILGVARTKHLLLTAQLLDAQQCLQAGLLCEVTADEPALLPRAEELAATLAGHAPITMRTTKVALRRIAAQLMPAEGGSDLVVEAYLSSDFMEGLEAFFAKRPARWRGV</sequence>
<reference evidence="3 4" key="1">
    <citation type="submission" date="2020-10" db="EMBL/GenBank/DDBJ databases">
        <title>Ca. Dormibacterota MAGs.</title>
        <authorList>
            <person name="Montgomery K."/>
        </authorList>
    </citation>
    <scope>NUCLEOTIDE SEQUENCE [LARGE SCALE GENOMIC DNA]</scope>
    <source>
        <strain evidence="3">SC8811_S16_3</strain>
    </source>
</reference>
<accession>A0A934N6X6</accession>
<evidence type="ECO:0000313" key="4">
    <source>
        <dbReference type="Proteomes" id="UP000620075"/>
    </source>
</evidence>
<dbReference type="PANTHER" id="PTHR11941">
    <property type="entry name" value="ENOYL-COA HYDRATASE-RELATED"/>
    <property type="match status" value="1"/>
</dbReference>
<dbReference type="EMBL" id="JAEKNQ010000030">
    <property type="protein sequence ID" value="MBJ7603020.1"/>
    <property type="molecule type" value="Genomic_DNA"/>
</dbReference>
<gene>
    <name evidence="3" type="ORF">JF888_07500</name>
</gene>
<dbReference type="RefSeq" id="WP_338178319.1">
    <property type="nucleotide sequence ID" value="NZ_JAEKNQ010000030.1"/>
</dbReference>
<dbReference type="InterPro" id="IPR001753">
    <property type="entry name" value="Enoyl-CoA_hydra/iso"/>
</dbReference>
<dbReference type="InterPro" id="IPR018376">
    <property type="entry name" value="Enoyl-CoA_hyd/isom_CS"/>
</dbReference>
<dbReference type="PANTHER" id="PTHR11941:SF54">
    <property type="entry name" value="ENOYL-COA HYDRATASE, MITOCHONDRIAL"/>
    <property type="match status" value="1"/>
</dbReference>
<dbReference type="InterPro" id="IPR029045">
    <property type="entry name" value="ClpP/crotonase-like_dom_sf"/>
</dbReference>
<proteinExistence type="inferred from homology"/>
<organism evidence="3 4">
    <name type="scientific">Candidatus Dormiibacter inghamiae</name>
    <dbReference type="NCBI Taxonomy" id="3127013"/>
    <lineage>
        <taxon>Bacteria</taxon>
        <taxon>Bacillati</taxon>
        <taxon>Candidatus Dormiibacterota</taxon>
        <taxon>Candidatus Dormibacteria</taxon>
        <taxon>Candidatus Dormibacterales</taxon>
        <taxon>Candidatus Dormibacteraceae</taxon>
        <taxon>Candidatus Dormiibacter</taxon>
    </lineage>
</organism>
<evidence type="ECO:0000256" key="2">
    <source>
        <dbReference type="RuleBase" id="RU003707"/>
    </source>
</evidence>
<comment type="similarity">
    <text evidence="1 2">Belongs to the enoyl-CoA hydratase/isomerase family.</text>
</comment>
<dbReference type="Proteomes" id="UP000620075">
    <property type="component" value="Unassembled WGS sequence"/>
</dbReference>
<protein>
    <submittedName>
        <fullName evidence="3">Enoyl-CoA hydratase/isomerase family protein</fullName>
    </submittedName>
</protein>
<comment type="caution">
    <text evidence="3">The sequence shown here is derived from an EMBL/GenBank/DDBJ whole genome shotgun (WGS) entry which is preliminary data.</text>
</comment>
<dbReference type="CDD" id="cd06558">
    <property type="entry name" value="crotonase-like"/>
    <property type="match status" value="1"/>
</dbReference>
<dbReference type="AlphaFoldDB" id="A0A934N6X6"/>